<keyword evidence="3" id="KW-0813">Transport</keyword>
<keyword evidence="4" id="KW-1134">Transmembrane beta strand</keyword>
<feature type="signal peptide" evidence="11">
    <location>
        <begin position="1"/>
        <end position="36"/>
    </location>
</feature>
<dbReference type="Proteomes" id="UP001215827">
    <property type="component" value="Chromosome"/>
</dbReference>
<keyword evidence="7" id="KW-0653">Protein transport</keyword>
<dbReference type="SUPFAM" id="SSF101967">
    <property type="entry name" value="Adhesin YadA, collagen-binding domain"/>
    <property type="match status" value="1"/>
</dbReference>
<dbReference type="Pfam" id="PF05658">
    <property type="entry name" value="YadA_head"/>
    <property type="match status" value="4"/>
</dbReference>
<feature type="region of interest" description="Disordered" evidence="10">
    <location>
        <begin position="103"/>
        <end position="125"/>
    </location>
</feature>
<organism evidence="14 15">
    <name type="scientific">Altererythrobacter arenosus</name>
    <dbReference type="NCBI Taxonomy" id="3032592"/>
    <lineage>
        <taxon>Bacteria</taxon>
        <taxon>Pseudomonadati</taxon>
        <taxon>Pseudomonadota</taxon>
        <taxon>Alphaproteobacteria</taxon>
        <taxon>Sphingomonadales</taxon>
        <taxon>Erythrobacteraceae</taxon>
        <taxon>Altererythrobacter</taxon>
    </lineage>
</organism>
<name>A0ABY8FS41_9SPHN</name>
<comment type="subcellular location">
    <subcellularLocation>
        <location evidence="2">Cell outer membrane</location>
    </subcellularLocation>
    <subcellularLocation>
        <location evidence="1">Cell surface</location>
    </subcellularLocation>
</comment>
<dbReference type="Gene3D" id="2.150.10.10">
    <property type="entry name" value="Serralysin-like metalloprotease, C-terminal"/>
    <property type="match status" value="1"/>
</dbReference>
<evidence type="ECO:0000256" key="8">
    <source>
        <dbReference type="ARBA" id="ARBA00023136"/>
    </source>
</evidence>
<dbReference type="InterPro" id="IPR045584">
    <property type="entry name" value="Pilin-like"/>
</dbReference>
<evidence type="ECO:0000256" key="7">
    <source>
        <dbReference type="ARBA" id="ARBA00022927"/>
    </source>
</evidence>
<feature type="chain" id="PRO_5047273801" evidence="11">
    <location>
        <begin position="37"/>
        <end position="355"/>
    </location>
</feature>
<evidence type="ECO:0000259" key="12">
    <source>
        <dbReference type="Pfam" id="PF03895"/>
    </source>
</evidence>
<dbReference type="EMBL" id="CP121106">
    <property type="protein sequence ID" value="WFL76231.1"/>
    <property type="molecule type" value="Genomic_DNA"/>
</dbReference>
<evidence type="ECO:0000256" key="10">
    <source>
        <dbReference type="SAM" id="MobiDB-lite"/>
    </source>
</evidence>
<feature type="domain" description="Trimeric autotransporter adhesin YadA-like C-terminal membrane anchor" evidence="12">
    <location>
        <begin position="298"/>
        <end position="355"/>
    </location>
</feature>
<keyword evidence="9" id="KW-0998">Cell outer membrane</keyword>
<gene>
    <name evidence="14" type="ORF">P7228_09490</name>
</gene>
<feature type="domain" description="Trimeric autotransporter adhesin YadA-like head" evidence="13">
    <location>
        <begin position="70"/>
        <end position="96"/>
    </location>
</feature>
<feature type="compositionally biased region" description="Low complexity" evidence="10">
    <location>
        <begin position="109"/>
        <end position="125"/>
    </location>
</feature>
<evidence type="ECO:0000256" key="9">
    <source>
        <dbReference type="ARBA" id="ARBA00023237"/>
    </source>
</evidence>
<dbReference type="Gene3D" id="3.30.1300.30">
    <property type="entry name" value="GSPII I/J protein-like"/>
    <property type="match status" value="1"/>
</dbReference>
<sequence>MQASTNKERLDRLKIATILLGGVAAFAAIAPTPAAAQACTDGAGAGSIQCGDFAQADESGSSAVGDGSSATGIFSTAIGSNTVASDTSATALGQSADATAQNASAVGRSSEASGTSSTAVGASSIASEQNSTSLGAAAEAGAPRSMALGALSTANATSSVAIGYASVADEESTVSVGSANFQRRITNVADGVNATDAATLGQVQTGLSSLGTFLQDQIDDTTTTLQSHAIAIGAASVQILDNAASIAANSAMLGDHETRLQTLEGLAFNLDNTLDRFDDEIDGSTAVAIAMSGNAFLPGKRFNMTGNVGTYNGAWAGALQIGALVKENIAINAGIATGLNKRGKTGARVGFSFGW</sequence>
<evidence type="ECO:0000313" key="14">
    <source>
        <dbReference type="EMBL" id="WFL76231.1"/>
    </source>
</evidence>
<reference evidence="14 15" key="1">
    <citation type="submission" date="2023-03" db="EMBL/GenBank/DDBJ databases">
        <title>Altererythrobacter sp. CAU 1644 isolated from sand.</title>
        <authorList>
            <person name="Kim W."/>
        </authorList>
    </citation>
    <scope>NUCLEOTIDE SEQUENCE [LARGE SCALE GENOMIC DNA]</scope>
    <source>
        <strain evidence="14 15">CAU 1644</strain>
    </source>
</reference>
<evidence type="ECO:0000256" key="4">
    <source>
        <dbReference type="ARBA" id="ARBA00022452"/>
    </source>
</evidence>
<evidence type="ECO:0000256" key="6">
    <source>
        <dbReference type="ARBA" id="ARBA00022729"/>
    </source>
</evidence>
<dbReference type="InterPro" id="IPR005594">
    <property type="entry name" value="YadA_C"/>
</dbReference>
<evidence type="ECO:0000259" key="13">
    <source>
        <dbReference type="Pfam" id="PF05658"/>
    </source>
</evidence>
<dbReference type="SUPFAM" id="SSF54523">
    <property type="entry name" value="Pili subunits"/>
    <property type="match status" value="1"/>
</dbReference>
<dbReference type="RefSeq" id="WP_278014997.1">
    <property type="nucleotide sequence ID" value="NZ_CP121106.1"/>
</dbReference>
<keyword evidence="6 11" id="KW-0732">Signal</keyword>
<evidence type="ECO:0000256" key="5">
    <source>
        <dbReference type="ARBA" id="ARBA00022692"/>
    </source>
</evidence>
<dbReference type="CDD" id="cd12820">
    <property type="entry name" value="LbR_YadA-like"/>
    <property type="match status" value="1"/>
</dbReference>
<keyword evidence="5" id="KW-0812">Transmembrane</keyword>
<evidence type="ECO:0000256" key="11">
    <source>
        <dbReference type="SAM" id="SignalP"/>
    </source>
</evidence>
<protein>
    <submittedName>
        <fullName evidence="14">YadA-like family protein</fullName>
    </submittedName>
</protein>
<dbReference type="InterPro" id="IPR011049">
    <property type="entry name" value="Serralysin-like_metalloprot_C"/>
</dbReference>
<evidence type="ECO:0000256" key="3">
    <source>
        <dbReference type="ARBA" id="ARBA00022448"/>
    </source>
</evidence>
<evidence type="ECO:0000313" key="15">
    <source>
        <dbReference type="Proteomes" id="UP001215827"/>
    </source>
</evidence>
<accession>A0ABY8FS41</accession>
<proteinExistence type="predicted"/>
<evidence type="ECO:0000256" key="1">
    <source>
        <dbReference type="ARBA" id="ARBA00004241"/>
    </source>
</evidence>
<dbReference type="InterPro" id="IPR008640">
    <property type="entry name" value="Adhesin_Head_dom"/>
</dbReference>
<feature type="domain" description="Trimeric autotransporter adhesin YadA-like head" evidence="13">
    <location>
        <begin position="126"/>
        <end position="151"/>
    </location>
</feature>
<dbReference type="Pfam" id="PF03895">
    <property type="entry name" value="YadA_anchor"/>
    <property type="match status" value="1"/>
</dbReference>
<keyword evidence="8" id="KW-0472">Membrane</keyword>
<keyword evidence="15" id="KW-1185">Reference proteome</keyword>
<feature type="domain" description="Trimeric autotransporter adhesin YadA-like head" evidence="13">
    <location>
        <begin position="98"/>
        <end position="124"/>
    </location>
</feature>
<evidence type="ECO:0000256" key="2">
    <source>
        <dbReference type="ARBA" id="ARBA00004442"/>
    </source>
</evidence>
<feature type="domain" description="Trimeric autotransporter adhesin YadA-like head" evidence="13">
    <location>
        <begin position="154"/>
        <end position="178"/>
    </location>
</feature>